<keyword evidence="4 5" id="KW-0472">Membrane</keyword>
<feature type="transmembrane region" description="Helical" evidence="5">
    <location>
        <begin position="331"/>
        <end position="354"/>
    </location>
</feature>
<evidence type="ECO:0000256" key="5">
    <source>
        <dbReference type="SAM" id="Phobius"/>
    </source>
</evidence>
<dbReference type="EMBL" id="JACHWY010000002">
    <property type="protein sequence ID" value="MBB3048029.1"/>
    <property type="molecule type" value="Genomic_DNA"/>
</dbReference>
<comment type="caution">
    <text evidence="7">The sequence shown here is derived from an EMBL/GenBank/DDBJ whole genome shotgun (WGS) entry which is preliminary data.</text>
</comment>
<feature type="transmembrane region" description="Helical" evidence="5">
    <location>
        <begin position="202"/>
        <end position="219"/>
    </location>
</feature>
<evidence type="ECO:0000313" key="7">
    <source>
        <dbReference type="EMBL" id="MBB3048029.1"/>
    </source>
</evidence>
<evidence type="ECO:0000256" key="2">
    <source>
        <dbReference type="ARBA" id="ARBA00022692"/>
    </source>
</evidence>
<dbReference type="PANTHER" id="PTHR37422:SF13">
    <property type="entry name" value="LIPOPOLYSACCHARIDE BIOSYNTHESIS PROTEIN PA4999-RELATED"/>
    <property type="match status" value="1"/>
</dbReference>
<feature type="transmembrane region" description="Helical" evidence="5">
    <location>
        <begin position="366"/>
        <end position="384"/>
    </location>
</feature>
<dbReference type="PANTHER" id="PTHR37422">
    <property type="entry name" value="TEICHURONIC ACID BIOSYNTHESIS PROTEIN TUAE"/>
    <property type="match status" value="1"/>
</dbReference>
<organism evidence="7 8">
    <name type="scientific">Litorivivens lipolytica</name>
    <dbReference type="NCBI Taxonomy" id="1524264"/>
    <lineage>
        <taxon>Bacteria</taxon>
        <taxon>Pseudomonadati</taxon>
        <taxon>Pseudomonadota</taxon>
        <taxon>Gammaproteobacteria</taxon>
        <taxon>Litorivivens</taxon>
    </lineage>
</organism>
<protein>
    <submittedName>
        <fullName evidence="7">O-antigen ligase</fullName>
    </submittedName>
</protein>
<keyword evidence="8" id="KW-1185">Reference proteome</keyword>
<feature type="transmembrane region" description="Helical" evidence="5">
    <location>
        <begin position="390"/>
        <end position="406"/>
    </location>
</feature>
<evidence type="ECO:0000313" key="8">
    <source>
        <dbReference type="Proteomes" id="UP000537130"/>
    </source>
</evidence>
<evidence type="ECO:0000259" key="6">
    <source>
        <dbReference type="Pfam" id="PF04932"/>
    </source>
</evidence>
<comment type="subcellular location">
    <subcellularLocation>
        <location evidence="1">Membrane</location>
        <topology evidence="1">Multi-pass membrane protein</topology>
    </subcellularLocation>
</comment>
<feature type="transmembrane region" description="Helical" evidence="5">
    <location>
        <begin position="21"/>
        <end position="42"/>
    </location>
</feature>
<dbReference type="InterPro" id="IPR051533">
    <property type="entry name" value="WaaL-like"/>
</dbReference>
<dbReference type="InterPro" id="IPR007016">
    <property type="entry name" value="O-antigen_ligase-rel_domated"/>
</dbReference>
<dbReference type="GO" id="GO:0016874">
    <property type="term" value="F:ligase activity"/>
    <property type="evidence" value="ECO:0007669"/>
    <property type="project" value="UniProtKB-KW"/>
</dbReference>
<gene>
    <name evidence="7" type="ORF">FHR99_002295</name>
</gene>
<dbReference type="Pfam" id="PF04932">
    <property type="entry name" value="Wzy_C"/>
    <property type="match status" value="1"/>
</dbReference>
<reference evidence="7 8" key="1">
    <citation type="submission" date="2020-08" db="EMBL/GenBank/DDBJ databases">
        <title>Genomic Encyclopedia of Type Strains, Phase III (KMG-III): the genomes of soil and plant-associated and newly described type strains.</title>
        <authorList>
            <person name="Whitman W."/>
        </authorList>
    </citation>
    <scope>NUCLEOTIDE SEQUENCE [LARGE SCALE GENOMIC DNA]</scope>
    <source>
        <strain evidence="7 8">CECT 8654</strain>
    </source>
</reference>
<evidence type="ECO:0000256" key="1">
    <source>
        <dbReference type="ARBA" id="ARBA00004141"/>
    </source>
</evidence>
<feature type="transmembrane region" description="Helical" evidence="5">
    <location>
        <begin position="48"/>
        <end position="68"/>
    </location>
</feature>
<feature type="transmembrane region" description="Helical" evidence="5">
    <location>
        <begin position="248"/>
        <end position="270"/>
    </location>
</feature>
<dbReference type="RefSeq" id="WP_183410788.1">
    <property type="nucleotide sequence ID" value="NZ_JACHWY010000002.1"/>
</dbReference>
<dbReference type="GO" id="GO:0016020">
    <property type="term" value="C:membrane"/>
    <property type="evidence" value="ECO:0007669"/>
    <property type="project" value="UniProtKB-SubCell"/>
</dbReference>
<keyword evidence="7" id="KW-0436">Ligase</keyword>
<evidence type="ECO:0000256" key="4">
    <source>
        <dbReference type="ARBA" id="ARBA00023136"/>
    </source>
</evidence>
<evidence type="ECO:0000256" key="3">
    <source>
        <dbReference type="ARBA" id="ARBA00022989"/>
    </source>
</evidence>
<dbReference type="Proteomes" id="UP000537130">
    <property type="component" value="Unassembled WGS sequence"/>
</dbReference>
<feature type="transmembrane region" description="Helical" evidence="5">
    <location>
        <begin position="225"/>
        <end position="243"/>
    </location>
</feature>
<feature type="transmembrane region" description="Helical" evidence="5">
    <location>
        <begin position="176"/>
        <end position="195"/>
    </location>
</feature>
<feature type="domain" description="O-antigen ligase-related" evidence="6">
    <location>
        <begin position="208"/>
        <end position="346"/>
    </location>
</feature>
<accession>A0A7W4W6W5</accession>
<proteinExistence type="predicted"/>
<keyword evidence="3 5" id="KW-1133">Transmembrane helix</keyword>
<keyword evidence="2 5" id="KW-0812">Transmembrane</keyword>
<dbReference type="AlphaFoldDB" id="A0A7W4W6W5"/>
<feature type="transmembrane region" description="Helical" evidence="5">
    <location>
        <begin position="105"/>
        <end position="122"/>
    </location>
</feature>
<feature type="transmembrane region" description="Helical" evidence="5">
    <location>
        <begin position="80"/>
        <end position="99"/>
    </location>
</feature>
<feature type="transmembrane region" description="Helical" evidence="5">
    <location>
        <begin position="134"/>
        <end position="156"/>
    </location>
</feature>
<name>A0A7W4W6W5_9GAMM</name>
<sequence>MDFLLGQNSVEGKISGYLDRFASLLILLAILLPFLATISYISVTVNRVASFIQFLFVLVYTLPTIHFYKELYSVSITARVVAVLLVITSIGWLVNYIPVYGIYQSWFYAVQVLFVGAAVVWFERCGISSFKWLFFSKIIIFGITLALFVIYFLSLGEGGNPAAIKGNPPVFRHLRHFNYELAFLSMLAVGMFFVWRVRSVHYSFWGGLFLVLGFVSVWSGGRGQLLALCFFLLCLAVFSRKILFDRSVLISVLCFVVGGLLVFCTDWTYLVDSPLKRTVEFSSVNSVSSGRIAIWTEAIQHLERSVFFGFGPDAFLRLPMKSGPVQPHSFLFQWLLEFGIVGSLALFIALYKIVRHCLRVLRGDDSLAVITAASFLSGLVFALVDGILYHALPSIMMGLLLAFLYSSRCNPRRDKTVNGG</sequence>